<name>A0A5N5QQU8_9AGAM</name>
<proteinExistence type="predicted"/>
<evidence type="ECO:0000313" key="2">
    <source>
        <dbReference type="EMBL" id="KAB5594019.1"/>
    </source>
</evidence>
<evidence type="ECO:0000256" key="1">
    <source>
        <dbReference type="SAM" id="Coils"/>
    </source>
</evidence>
<reference evidence="2 3" key="1">
    <citation type="journal article" date="2019" name="Fungal Biol. Biotechnol.">
        <title>Draft genome sequence of fastidious pathogen Ceratobasidium theobromae, which causes vascular-streak dieback in Theobroma cacao.</title>
        <authorList>
            <person name="Ali S.S."/>
            <person name="Asman A."/>
            <person name="Shao J."/>
            <person name="Firmansyah A.P."/>
            <person name="Susilo A.W."/>
            <person name="Rosmana A."/>
            <person name="McMahon P."/>
            <person name="Junaid M."/>
            <person name="Guest D."/>
            <person name="Kheng T.Y."/>
            <person name="Meinhardt L.W."/>
            <person name="Bailey B.A."/>
        </authorList>
    </citation>
    <scope>NUCLEOTIDE SEQUENCE [LARGE SCALE GENOMIC DNA]</scope>
    <source>
        <strain evidence="2 3">CT2</strain>
    </source>
</reference>
<organism evidence="2 3">
    <name type="scientific">Ceratobasidium theobromae</name>
    <dbReference type="NCBI Taxonomy" id="1582974"/>
    <lineage>
        <taxon>Eukaryota</taxon>
        <taxon>Fungi</taxon>
        <taxon>Dikarya</taxon>
        <taxon>Basidiomycota</taxon>
        <taxon>Agaricomycotina</taxon>
        <taxon>Agaricomycetes</taxon>
        <taxon>Cantharellales</taxon>
        <taxon>Ceratobasidiaceae</taxon>
        <taxon>Ceratobasidium</taxon>
    </lineage>
</organism>
<comment type="caution">
    <text evidence="2">The sequence shown here is derived from an EMBL/GenBank/DDBJ whole genome shotgun (WGS) entry which is preliminary data.</text>
</comment>
<dbReference type="AlphaFoldDB" id="A0A5N5QQU8"/>
<evidence type="ECO:0000313" key="3">
    <source>
        <dbReference type="Proteomes" id="UP000383932"/>
    </source>
</evidence>
<protein>
    <submittedName>
        <fullName evidence="2">Uncharacterized protein</fullName>
    </submittedName>
</protein>
<dbReference type="EMBL" id="SSOP01000026">
    <property type="protein sequence ID" value="KAB5594019.1"/>
    <property type="molecule type" value="Genomic_DNA"/>
</dbReference>
<dbReference type="OrthoDB" id="3243781at2759"/>
<feature type="coiled-coil region" evidence="1">
    <location>
        <begin position="340"/>
        <end position="416"/>
    </location>
</feature>
<accession>A0A5N5QQU8</accession>
<sequence length="425" mass="48075">MASFLKSLLRALKKMATRSSPPAVKTEMTPRNTFIFPESLLNKQLQSARDAHNLEYYPDNLLEQILAHPHAVDLVGTIYVTTLYYYKHKNGTEHEYLVVKVEDSIHNLSNYIKIDRCSLRPPKPSNSTTHNLHPEQDGSPAATYVQCFVCLEPHDDLAFWLKNSRNTRSSSSFSTSTNTSSVSDSLGGQKAKDLFHVSAFGTLQSVAGKPSKQAAIINFPQANRPTLDQLLVLADTVSKIQPKYHLLKAQCYWYAFTIWEVLRLEFEGPEPWPPLHAKVGGNTFMPGIKWHKNSQPKEAQDQAQSDIESTHWYTSLLESYRIALAAFMEKSAAHQNAIGARCFQEKYANAQENVAHLQVRNTELVEAATHLQANNTHLQANNTHLQAENTHLQAENTEWKEKYAKLEEEVARLRCQVPQPVEVDK</sequence>
<dbReference type="Gene3D" id="1.20.5.340">
    <property type="match status" value="1"/>
</dbReference>
<dbReference type="Proteomes" id="UP000383932">
    <property type="component" value="Unassembled WGS sequence"/>
</dbReference>
<gene>
    <name evidence="2" type="ORF">CTheo_2488</name>
</gene>
<keyword evidence="3" id="KW-1185">Reference proteome</keyword>
<keyword evidence="1" id="KW-0175">Coiled coil</keyword>